<feature type="active site" evidence="9">
    <location>
        <position position="138"/>
    </location>
</feature>
<keyword evidence="5 9" id="KW-0064">Aspartyl protease</keyword>
<dbReference type="GO" id="GO:0006508">
    <property type="term" value="P:proteolysis"/>
    <property type="evidence" value="ECO:0007669"/>
    <property type="project" value="UniProtKB-KW"/>
</dbReference>
<keyword evidence="13" id="KW-1185">Reference proteome</keyword>
<organism evidence="12 13">
    <name type="scientific">Gimibacter soli</name>
    <dbReference type="NCBI Taxonomy" id="3024400"/>
    <lineage>
        <taxon>Bacteria</taxon>
        <taxon>Pseudomonadati</taxon>
        <taxon>Pseudomonadota</taxon>
        <taxon>Alphaproteobacteria</taxon>
        <taxon>Kordiimonadales</taxon>
        <taxon>Temperatibacteraceae</taxon>
        <taxon>Gimibacter</taxon>
    </lineage>
</organism>
<dbReference type="RefSeq" id="WP_289504757.1">
    <property type="nucleotide sequence ID" value="NZ_CP116805.1"/>
</dbReference>
<keyword evidence="3 9" id="KW-0645">Protease</keyword>
<evidence type="ECO:0000256" key="7">
    <source>
        <dbReference type="ARBA" id="ARBA00022989"/>
    </source>
</evidence>
<name>A0AAE9XRX8_9PROT</name>
<dbReference type="Proteomes" id="UP001217500">
    <property type="component" value="Chromosome"/>
</dbReference>
<dbReference type="PANTHER" id="PTHR33695:SF1">
    <property type="entry name" value="LIPOPROTEIN SIGNAL PEPTIDASE"/>
    <property type="match status" value="1"/>
</dbReference>
<comment type="catalytic activity">
    <reaction evidence="9 10">
        <text>Release of signal peptides from bacterial membrane prolipoproteins. Hydrolyzes -Xaa-Yaa-Zaa-|-(S,diacylglyceryl)Cys-, in which Xaa is hydrophobic (preferably Leu), and Yaa (Ala or Ser) and Zaa (Gly or Ala) have small, neutral side chains.</text>
        <dbReference type="EC" id="3.4.23.36"/>
    </reaction>
</comment>
<evidence type="ECO:0000256" key="9">
    <source>
        <dbReference type="HAMAP-Rule" id="MF_00161"/>
    </source>
</evidence>
<feature type="transmembrane region" description="Helical" evidence="9">
    <location>
        <begin position="66"/>
        <end position="85"/>
    </location>
</feature>
<dbReference type="HAMAP" id="MF_00161">
    <property type="entry name" value="LspA"/>
    <property type="match status" value="1"/>
</dbReference>
<evidence type="ECO:0000256" key="1">
    <source>
        <dbReference type="ARBA" id="ARBA00006139"/>
    </source>
</evidence>
<dbReference type="PRINTS" id="PR00781">
    <property type="entry name" value="LIPOSIGPTASE"/>
</dbReference>
<evidence type="ECO:0000256" key="11">
    <source>
        <dbReference type="RuleBase" id="RU004181"/>
    </source>
</evidence>
<keyword evidence="4 9" id="KW-0812">Transmembrane</keyword>
<accession>A0AAE9XRX8</accession>
<comment type="function">
    <text evidence="9 10">This protein specifically catalyzes the removal of signal peptides from prolipoproteins.</text>
</comment>
<comment type="subcellular location">
    <subcellularLocation>
        <location evidence="9">Cell membrane</location>
        <topology evidence="9">Multi-pass membrane protein</topology>
    </subcellularLocation>
</comment>
<dbReference type="EMBL" id="CP116805">
    <property type="protein sequence ID" value="WCL55009.1"/>
    <property type="molecule type" value="Genomic_DNA"/>
</dbReference>
<keyword evidence="2 9" id="KW-1003">Cell membrane</keyword>
<dbReference type="Pfam" id="PF01252">
    <property type="entry name" value="Peptidase_A8"/>
    <property type="match status" value="1"/>
</dbReference>
<comment type="similarity">
    <text evidence="1 9 11">Belongs to the peptidase A8 family.</text>
</comment>
<keyword evidence="8 9" id="KW-0472">Membrane</keyword>
<evidence type="ECO:0000256" key="3">
    <source>
        <dbReference type="ARBA" id="ARBA00022670"/>
    </source>
</evidence>
<dbReference type="GO" id="GO:0004190">
    <property type="term" value="F:aspartic-type endopeptidase activity"/>
    <property type="evidence" value="ECO:0007669"/>
    <property type="project" value="UniProtKB-UniRule"/>
</dbReference>
<evidence type="ECO:0000256" key="2">
    <source>
        <dbReference type="ARBA" id="ARBA00022475"/>
    </source>
</evidence>
<comment type="pathway">
    <text evidence="9">Protein modification; lipoprotein biosynthesis (signal peptide cleavage).</text>
</comment>
<evidence type="ECO:0000256" key="5">
    <source>
        <dbReference type="ARBA" id="ARBA00022750"/>
    </source>
</evidence>
<dbReference type="NCBIfam" id="TIGR00077">
    <property type="entry name" value="lspA"/>
    <property type="match status" value="1"/>
</dbReference>
<dbReference type="KEGG" id="gso:PH603_04455"/>
<evidence type="ECO:0000313" key="12">
    <source>
        <dbReference type="EMBL" id="WCL55009.1"/>
    </source>
</evidence>
<dbReference type="PANTHER" id="PTHR33695">
    <property type="entry name" value="LIPOPROTEIN SIGNAL PEPTIDASE"/>
    <property type="match status" value="1"/>
</dbReference>
<evidence type="ECO:0000256" key="6">
    <source>
        <dbReference type="ARBA" id="ARBA00022801"/>
    </source>
</evidence>
<keyword evidence="6 9" id="KW-0378">Hydrolase</keyword>
<evidence type="ECO:0000313" key="13">
    <source>
        <dbReference type="Proteomes" id="UP001217500"/>
    </source>
</evidence>
<keyword evidence="7 9" id="KW-1133">Transmembrane helix</keyword>
<dbReference type="PROSITE" id="PS00855">
    <property type="entry name" value="SPASE_II"/>
    <property type="match status" value="1"/>
</dbReference>
<evidence type="ECO:0000256" key="4">
    <source>
        <dbReference type="ARBA" id="ARBA00022692"/>
    </source>
</evidence>
<reference evidence="12" key="1">
    <citation type="submission" date="2023-01" db="EMBL/GenBank/DDBJ databases">
        <title>The genome sequence of Kordiimonadaceae bacterium 6D33.</title>
        <authorList>
            <person name="Liu Y."/>
        </authorList>
    </citation>
    <scope>NUCLEOTIDE SEQUENCE</scope>
    <source>
        <strain evidence="12">6D33</strain>
    </source>
</reference>
<evidence type="ECO:0000256" key="8">
    <source>
        <dbReference type="ARBA" id="ARBA00023136"/>
    </source>
</evidence>
<dbReference type="AlphaFoldDB" id="A0AAE9XRX8"/>
<feature type="transmembrane region" description="Helical" evidence="9">
    <location>
        <begin position="92"/>
        <end position="110"/>
    </location>
</feature>
<feature type="transmembrane region" description="Helical" evidence="9">
    <location>
        <begin position="6"/>
        <end position="28"/>
    </location>
</feature>
<gene>
    <name evidence="9 12" type="primary">lspA</name>
    <name evidence="12" type="ORF">PH603_04455</name>
</gene>
<feature type="transmembrane region" description="Helical" evidence="9">
    <location>
        <begin position="130"/>
        <end position="150"/>
    </location>
</feature>
<dbReference type="EC" id="3.4.23.36" evidence="9"/>
<evidence type="ECO:0000256" key="10">
    <source>
        <dbReference type="RuleBase" id="RU000594"/>
    </source>
</evidence>
<feature type="active site" evidence="9">
    <location>
        <position position="120"/>
    </location>
</feature>
<sequence length="171" mass="18637">MKSTVYFSRAIFGALAVLVIDQLVKIWILQGLDLPAKGSVEVTSFLSFTMIWNKGISLGIGLDEWVGKSGLIILTLIITAILLRWLTKTERILEVVGLSLVIGGAISNLLDRFIHGAVVDFVHLHVEDYSFYVFNVADAAITFGVIFMIYDGLRSSPEAPTKANGKPAGPQ</sequence>
<dbReference type="GO" id="GO:0005886">
    <property type="term" value="C:plasma membrane"/>
    <property type="evidence" value="ECO:0007669"/>
    <property type="project" value="UniProtKB-SubCell"/>
</dbReference>
<dbReference type="InterPro" id="IPR001872">
    <property type="entry name" value="Peptidase_A8"/>
</dbReference>
<protein>
    <recommendedName>
        <fullName evidence="9">Lipoprotein signal peptidase</fullName>
        <ecNumber evidence="9">3.4.23.36</ecNumber>
    </recommendedName>
    <alternativeName>
        <fullName evidence="9">Prolipoprotein signal peptidase</fullName>
    </alternativeName>
    <alternativeName>
        <fullName evidence="9">Signal peptidase II</fullName>
        <shortName evidence="9">SPase II</shortName>
    </alternativeName>
</protein>
<proteinExistence type="inferred from homology"/>